<reference evidence="8 9" key="1">
    <citation type="submission" date="2015-11" db="EMBL/GenBank/DDBJ databases">
        <title>Genomic analysis of 38 Legionella species identifies large and diverse effector repertoires.</title>
        <authorList>
            <person name="Burstein D."/>
            <person name="Amaro F."/>
            <person name="Zusman T."/>
            <person name="Lifshitz Z."/>
            <person name="Cohen O."/>
            <person name="Gilbert J.A."/>
            <person name="Pupko T."/>
            <person name="Shuman H.A."/>
            <person name="Segal G."/>
        </authorList>
    </citation>
    <scope>NUCLEOTIDE SEQUENCE [LARGE SCALE GENOMIC DNA]</scope>
    <source>
        <strain evidence="8 9">PX-1-G2-E2</strain>
    </source>
</reference>
<dbReference type="PANTHER" id="PTHR42880:SF1">
    <property type="entry name" value="ISOPROPYLMALATE_HOMOCITRATE_CITRAMALATE SYNTHASE FAMILY PROTEIN"/>
    <property type="match status" value="1"/>
</dbReference>
<dbReference type="Gene3D" id="3.20.20.70">
    <property type="entry name" value="Aldolase class I"/>
    <property type="match status" value="1"/>
</dbReference>
<evidence type="ECO:0000256" key="1">
    <source>
        <dbReference type="ARBA" id="ARBA00003050"/>
    </source>
</evidence>
<keyword evidence="9" id="KW-1185">Reference proteome</keyword>
<evidence type="ECO:0000259" key="7">
    <source>
        <dbReference type="PROSITE" id="PS50991"/>
    </source>
</evidence>
<comment type="function">
    <text evidence="1">This protein is a Fe-Mo-cofactor biosynthetic component.</text>
</comment>
<comment type="similarity">
    <text evidence="2">Belongs to the alpha-IPM synthase/homocitrate synthase family.</text>
</comment>
<dbReference type="InterPro" id="IPR013785">
    <property type="entry name" value="Aldolase_TIM"/>
</dbReference>
<dbReference type="InterPro" id="IPR000891">
    <property type="entry name" value="PYR_CT"/>
</dbReference>
<dbReference type="SUPFAM" id="SSF51569">
    <property type="entry name" value="Aldolase"/>
    <property type="match status" value="1"/>
</dbReference>
<evidence type="ECO:0000256" key="2">
    <source>
        <dbReference type="ARBA" id="ARBA00006154"/>
    </source>
</evidence>
<evidence type="ECO:0000256" key="3">
    <source>
        <dbReference type="ARBA" id="ARBA00012974"/>
    </source>
</evidence>
<accession>A0A0W0VZ63</accession>
<dbReference type="Proteomes" id="UP000054908">
    <property type="component" value="Unassembled WGS sequence"/>
</dbReference>
<keyword evidence="5" id="KW-0808">Transferase</keyword>
<protein>
    <recommendedName>
        <fullName evidence="4">Homocitrate synthase</fullName>
        <ecNumber evidence="3">2.3.3.14</ecNumber>
    </recommendedName>
</protein>
<dbReference type="PANTHER" id="PTHR42880">
    <property type="entry name" value="HOMOCITRATE SYNTHASE"/>
    <property type="match status" value="1"/>
</dbReference>
<feature type="domain" description="Pyruvate carboxyltransferase" evidence="7">
    <location>
        <begin position="6"/>
        <end position="256"/>
    </location>
</feature>
<name>A0A0W0VZ63_9GAMM</name>
<proteinExistence type="inferred from homology"/>
<evidence type="ECO:0000313" key="9">
    <source>
        <dbReference type="Proteomes" id="UP000054908"/>
    </source>
</evidence>
<comment type="caution">
    <text evidence="8">The sequence shown here is derived from an EMBL/GenBank/DDBJ whole genome shotgun (WGS) entry which is preliminary data.</text>
</comment>
<dbReference type="AlphaFoldDB" id="A0A0W0VZ63"/>
<dbReference type="EMBL" id="LNYL01000044">
    <property type="protein sequence ID" value="KTD25559.1"/>
    <property type="molecule type" value="Genomic_DNA"/>
</dbReference>
<evidence type="ECO:0000313" key="8">
    <source>
        <dbReference type="EMBL" id="KTD25559.1"/>
    </source>
</evidence>
<dbReference type="PROSITE" id="PS50991">
    <property type="entry name" value="PYR_CT"/>
    <property type="match status" value="1"/>
</dbReference>
<comment type="catalytic activity">
    <reaction evidence="6">
        <text>acetyl-CoA + 2-oxoglutarate + H2O = (2R)-homocitrate + CoA + H(+)</text>
        <dbReference type="Rhea" id="RHEA:12929"/>
        <dbReference type="ChEBI" id="CHEBI:15377"/>
        <dbReference type="ChEBI" id="CHEBI:15378"/>
        <dbReference type="ChEBI" id="CHEBI:16810"/>
        <dbReference type="ChEBI" id="CHEBI:57287"/>
        <dbReference type="ChEBI" id="CHEBI:57288"/>
        <dbReference type="ChEBI" id="CHEBI:58884"/>
        <dbReference type="EC" id="2.3.3.14"/>
    </reaction>
</comment>
<organism evidence="8 9">
    <name type="scientific">Legionella maceachernii</name>
    <dbReference type="NCBI Taxonomy" id="466"/>
    <lineage>
        <taxon>Bacteria</taxon>
        <taxon>Pseudomonadati</taxon>
        <taxon>Pseudomonadota</taxon>
        <taxon>Gammaproteobacteria</taxon>
        <taxon>Legionellales</taxon>
        <taxon>Legionellaceae</taxon>
        <taxon>Legionella</taxon>
    </lineage>
</organism>
<evidence type="ECO:0000256" key="4">
    <source>
        <dbReference type="ARBA" id="ARBA00020735"/>
    </source>
</evidence>
<dbReference type="STRING" id="466.Lmac_1923"/>
<gene>
    <name evidence="8" type="ORF">Lmac_1923</name>
</gene>
<dbReference type="PATRIC" id="fig|466.6.peg.2030"/>
<dbReference type="Pfam" id="PF00682">
    <property type="entry name" value="HMGL-like"/>
    <property type="match status" value="1"/>
</dbReference>
<evidence type="ECO:0000256" key="5">
    <source>
        <dbReference type="ARBA" id="ARBA00022679"/>
    </source>
</evidence>
<dbReference type="EC" id="2.3.3.14" evidence="3"/>
<sequence length="299" mass="33487">MTMDKINVLDVSLRDGGHRTNFHFNDNDLETILQLLDNSGLEYIEIGYRNGSLHPIENLGRAGLCEKDYLLFCRSLIKKAKIAVMAHPENVKKSDLKELKACGVSLLRICIAKGQVEPAYPVLAWAKELDLETSANLIHMSYYQEDELDKAVEAIAYHNPDMIYFADSNGSMLPSRIQTIYKKYTRQYPIPFGFHAHDNLGLAQANALAALSNGVQYIDVSLAGMGKGIGNLKTEFFTAYLHAIDIKKYKLPEILAAANYVRSALGIGQEDIEMDEFIRGISDFSTADLKIHKERILGR</sequence>
<evidence type="ECO:0000256" key="6">
    <source>
        <dbReference type="ARBA" id="ARBA00048019"/>
    </source>
</evidence>
<dbReference type="GO" id="GO:0004410">
    <property type="term" value="F:homocitrate synthase activity"/>
    <property type="evidence" value="ECO:0007669"/>
    <property type="project" value="UniProtKB-EC"/>
</dbReference>